<accession>A0ABQ1KBV5</accession>
<feature type="transmembrane region" description="Helical" evidence="1">
    <location>
        <begin position="33"/>
        <end position="53"/>
    </location>
</feature>
<proteinExistence type="inferred from homology"/>
<comment type="function">
    <text evidence="1">Involved in the import of queuosine (Q) precursors, required for Q precursor salvage.</text>
</comment>
<keyword evidence="1" id="KW-1003">Cell membrane</keyword>
<dbReference type="RefSeq" id="WP_188480574.1">
    <property type="nucleotide sequence ID" value="NZ_BMFC01000001.1"/>
</dbReference>
<evidence type="ECO:0000256" key="1">
    <source>
        <dbReference type="HAMAP-Rule" id="MF_02088"/>
    </source>
</evidence>
<organism evidence="2 3">
    <name type="scientific">Marivita lacus</name>
    <dbReference type="NCBI Taxonomy" id="1323742"/>
    <lineage>
        <taxon>Bacteria</taxon>
        <taxon>Pseudomonadati</taxon>
        <taxon>Pseudomonadota</taxon>
        <taxon>Alphaproteobacteria</taxon>
        <taxon>Rhodobacterales</taxon>
        <taxon>Roseobacteraceae</taxon>
        <taxon>Marivita</taxon>
    </lineage>
</organism>
<dbReference type="Pfam" id="PF02592">
    <property type="entry name" value="Vut_1"/>
    <property type="match status" value="1"/>
</dbReference>
<keyword evidence="1" id="KW-0812">Transmembrane</keyword>
<dbReference type="InterPro" id="IPR003744">
    <property type="entry name" value="YhhQ"/>
</dbReference>
<keyword evidence="1" id="KW-0813">Transport</keyword>
<dbReference type="PANTHER" id="PTHR34300:SF1">
    <property type="entry name" value="QUEUOSINE PRECURSOR TRANSPORTER"/>
    <property type="match status" value="1"/>
</dbReference>
<gene>
    <name evidence="2" type="ORF">GCM10011363_07220</name>
</gene>
<evidence type="ECO:0000313" key="2">
    <source>
        <dbReference type="EMBL" id="GGB93160.1"/>
    </source>
</evidence>
<sequence length="209" mass="22606">MTRTHIPGIIAMALIVLASNILVQFLFGNWLTWGAFTYPLAFLVTDVMNRLYGPSAARRVVFAGFIVGVICSLIGTQIQGEFGPLVTLRIALGSGIAFLTAQLLDVSIFDKMRDGAWWRAPLASTLIGASVDTALFFSIAFSASLSFIEPANDVSWAGEMLPMLGVGPVAPLWVSLAVADWMVKIALALLALIPFRLIVLRFREKAAFS</sequence>
<protein>
    <recommendedName>
        <fullName evidence="1">Probable queuosine precursor transporter</fullName>
        <shortName evidence="1">Q precursor transporter</shortName>
    </recommendedName>
</protein>
<dbReference type="Proteomes" id="UP000645462">
    <property type="component" value="Unassembled WGS sequence"/>
</dbReference>
<feature type="transmembrane region" description="Helical" evidence="1">
    <location>
        <begin position="60"/>
        <end position="78"/>
    </location>
</feature>
<name>A0ABQ1KBV5_9RHOB</name>
<keyword evidence="1" id="KW-1133">Transmembrane helix</keyword>
<feature type="transmembrane region" description="Helical" evidence="1">
    <location>
        <begin position="168"/>
        <end position="195"/>
    </location>
</feature>
<comment type="subcellular location">
    <subcellularLocation>
        <location evidence="1">Cell inner membrane</location>
        <topology evidence="1">Multi-pass membrane protein</topology>
    </subcellularLocation>
</comment>
<dbReference type="NCBIfam" id="TIGR00697">
    <property type="entry name" value="queuosine precursor transporter"/>
    <property type="match status" value="1"/>
</dbReference>
<keyword evidence="3" id="KW-1185">Reference proteome</keyword>
<dbReference type="EMBL" id="BMFC01000001">
    <property type="protein sequence ID" value="GGB93160.1"/>
    <property type="molecule type" value="Genomic_DNA"/>
</dbReference>
<reference evidence="3" key="1">
    <citation type="journal article" date="2019" name="Int. J. Syst. Evol. Microbiol.">
        <title>The Global Catalogue of Microorganisms (GCM) 10K type strain sequencing project: providing services to taxonomists for standard genome sequencing and annotation.</title>
        <authorList>
            <consortium name="The Broad Institute Genomics Platform"/>
            <consortium name="The Broad Institute Genome Sequencing Center for Infectious Disease"/>
            <person name="Wu L."/>
            <person name="Ma J."/>
        </authorList>
    </citation>
    <scope>NUCLEOTIDE SEQUENCE [LARGE SCALE GENOMIC DNA]</scope>
    <source>
        <strain evidence="3">CGMCC 1.12478</strain>
    </source>
</reference>
<keyword evidence="1" id="KW-0472">Membrane</keyword>
<feature type="transmembrane region" description="Helical" evidence="1">
    <location>
        <begin position="7"/>
        <end position="27"/>
    </location>
</feature>
<feature type="transmembrane region" description="Helical" evidence="1">
    <location>
        <begin position="90"/>
        <end position="109"/>
    </location>
</feature>
<keyword evidence="1" id="KW-0997">Cell inner membrane</keyword>
<feature type="transmembrane region" description="Helical" evidence="1">
    <location>
        <begin position="121"/>
        <end position="148"/>
    </location>
</feature>
<evidence type="ECO:0000313" key="3">
    <source>
        <dbReference type="Proteomes" id="UP000645462"/>
    </source>
</evidence>
<dbReference type="PANTHER" id="PTHR34300">
    <property type="entry name" value="QUEUOSINE PRECURSOR TRANSPORTER-RELATED"/>
    <property type="match status" value="1"/>
</dbReference>
<dbReference type="HAMAP" id="MF_02088">
    <property type="entry name" value="Q_prec_transport"/>
    <property type="match status" value="1"/>
</dbReference>
<comment type="similarity">
    <text evidence="1">Belongs to the vitamin uptake transporter (VUT/ECF) (TC 2.A.88) family. Q precursor transporter subfamily.</text>
</comment>
<comment type="caution">
    <text evidence="2">The sequence shown here is derived from an EMBL/GenBank/DDBJ whole genome shotgun (WGS) entry which is preliminary data.</text>
</comment>